<evidence type="ECO:0000313" key="1">
    <source>
        <dbReference type="EMBL" id="AFK40577.1"/>
    </source>
</evidence>
<dbReference type="AlphaFoldDB" id="I3SJY5"/>
<reference evidence="1" key="1">
    <citation type="submission" date="2012-05" db="EMBL/GenBank/DDBJ databases">
        <authorList>
            <person name="Krishnakumar V."/>
            <person name="Cheung F."/>
            <person name="Xiao Y."/>
            <person name="Chan A."/>
            <person name="Moskal W.A."/>
            <person name="Town C.D."/>
        </authorList>
    </citation>
    <scope>NUCLEOTIDE SEQUENCE</scope>
</reference>
<proteinExistence type="evidence at transcript level"/>
<sequence>MHSHSHQSSYHQGRSSYHISISILHLQLKTTPITRPQCTSHLTRSTLLMVSTLQLKTTPISKLLQGGMFDLYVLNKWSRTTLLLFCYIS</sequence>
<dbReference type="EMBL" id="BT140782">
    <property type="protein sequence ID" value="AFK40577.1"/>
    <property type="molecule type" value="mRNA"/>
</dbReference>
<organism evidence="1">
    <name type="scientific">Lotus japonicus</name>
    <name type="common">Lotus corniculatus var. japonicus</name>
    <dbReference type="NCBI Taxonomy" id="34305"/>
    <lineage>
        <taxon>Eukaryota</taxon>
        <taxon>Viridiplantae</taxon>
        <taxon>Streptophyta</taxon>
        <taxon>Embryophyta</taxon>
        <taxon>Tracheophyta</taxon>
        <taxon>Spermatophyta</taxon>
        <taxon>Magnoliopsida</taxon>
        <taxon>eudicotyledons</taxon>
        <taxon>Gunneridae</taxon>
        <taxon>Pentapetalae</taxon>
        <taxon>rosids</taxon>
        <taxon>fabids</taxon>
        <taxon>Fabales</taxon>
        <taxon>Fabaceae</taxon>
        <taxon>Papilionoideae</taxon>
        <taxon>50 kb inversion clade</taxon>
        <taxon>NPAAA clade</taxon>
        <taxon>Hologalegina</taxon>
        <taxon>robinioid clade</taxon>
        <taxon>Loteae</taxon>
        <taxon>Lotus</taxon>
    </lineage>
</organism>
<accession>I3SJY5</accession>
<name>I3SJY5_LOTJA</name>
<protein>
    <submittedName>
        <fullName evidence="1">Uncharacterized protein</fullName>
    </submittedName>
</protein>